<keyword evidence="1 6" id="KW-0645">Protease</keyword>
<comment type="similarity">
    <text evidence="6">Belongs to the peptidase M48 family.</text>
</comment>
<dbReference type="Gene3D" id="3.30.2010.10">
    <property type="entry name" value="Metalloproteases ('zincins'), catalytic domain"/>
    <property type="match status" value="1"/>
</dbReference>
<organism evidence="8 9">
    <name type="scientific">Palleronia pelagia</name>
    <dbReference type="NCBI Taxonomy" id="387096"/>
    <lineage>
        <taxon>Bacteria</taxon>
        <taxon>Pseudomonadati</taxon>
        <taxon>Pseudomonadota</taxon>
        <taxon>Alphaproteobacteria</taxon>
        <taxon>Rhodobacterales</taxon>
        <taxon>Roseobacteraceae</taxon>
        <taxon>Palleronia</taxon>
    </lineage>
</organism>
<dbReference type="PANTHER" id="PTHR22726:SF1">
    <property type="entry name" value="METALLOENDOPEPTIDASE OMA1, MITOCHONDRIAL"/>
    <property type="match status" value="1"/>
</dbReference>
<dbReference type="GO" id="GO:0016020">
    <property type="term" value="C:membrane"/>
    <property type="evidence" value="ECO:0007669"/>
    <property type="project" value="TreeGrafter"/>
</dbReference>
<evidence type="ECO:0000313" key="8">
    <source>
        <dbReference type="EMBL" id="SEN80404.1"/>
    </source>
</evidence>
<evidence type="ECO:0000256" key="5">
    <source>
        <dbReference type="ARBA" id="ARBA00023049"/>
    </source>
</evidence>
<dbReference type="GO" id="GO:0051603">
    <property type="term" value="P:proteolysis involved in protein catabolic process"/>
    <property type="evidence" value="ECO:0007669"/>
    <property type="project" value="TreeGrafter"/>
</dbReference>
<evidence type="ECO:0000256" key="2">
    <source>
        <dbReference type="ARBA" id="ARBA00022723"/>
    </source>
</evidence>
<dbReference type="AlphaFoldDB" id="A0A1H8JHW7"/>
<dbReference type="Pfam" id="PF01435">
    <property type="entry name" value="Peptidase_M48"/>
    <property type="match status" value="1"/>
</dbReference>
<proteinExistence type="inferred from homology"/>
<dbReference type="PANTHER" id="PTHR22726">
    <property type="entry name" value="METALLOENDOPEPTIDASE OMA1"/>
    <property type="match status" value="1"/>
</dbReference>
<reference evidence="9" key="1">
    <citation type="submission" date="2016-10" db="EMBL/GenBank/DDBJ databases">
        <authorList>
            <person name="Varghese N."/>
            <person name="Submissions S."/>
        </authorList>
    </citation>
    <scope>NUCLEOTIDE SEQUENCE [LARGE SCALE GENOMIC DNA]</scope>
    <source>
        <strain evidence="9">DSM 26893</strain>
    </source>
</reference>
<keyword evidence="3 6" id="KW-0378">Hydrolase</keyword>
<name>A0A1H8JHW7_9RHOB</name>
<dbReference type="PROSITE" id="PS51257">
    <property type="entry name" value="PROKAR_LIPOPROTEIN"/>
    <property type="match status" value="1"/>
</dbReference>
<evidence type="ECO:0000256" key="1">
    <source>
        <dbReference type="ARBA" id="ARBA00022670"/>
    </source>
</evidence>
<evidence type="ECO:0000256" key="6">
    <source>
        <dbReference type="RuleBase" id="RU003983"/>
    </source>
</evidence>
<dbReference type="RefSeq" id="WP_091846072.1">
    <property type="nucleotide sequence ID" value="NZ_FOCM01000006.1"/>
</dbReference>
<comment type="cofactor">
    <cofactor evidence="6">
        <name>Zn(2+)</name>
        <dbReference type="ChEBI" id="CHEBI:29105"/>
    </cofactor>
    <text evidence="6">Binds 1 zinc ion per subunit.</text>
</comment>
<dbReference type="OrthoDB" id="7338723at2"/>
<evidence type="ECO:0000259" key="7">
    <source>
        <dbReference type="Pfam" id="PF01435"/>
    </source>
</evidence>
<protein>
    <submittedName>
        <fullName evidence="8">Peptidase family M48</fullName>
    </submittedName>
</protein>
<dbReference type="GO" id="GO:0046872">
    <property type="term" value="F:metal ion binding"/>
    <property type="evidence" value="ECO:0007669"/>
    <property type="project" value="UniProtKB-KW"/>
</dbReference>
<dbReference type="InterPro" id="IPR001915">
    <property type="entry name" value="Peptidase_M48"/>
</dbReference>
<accession>A0A1H8JHW7</accession>
<dbReference type="Proteomes" id="UP000199372">
    <property type="component" value="Unassembled WGS sequence"/>
</dbReference>
<feature type="domain" description="Peptidase M48" evidence="7">
    <location>
        <begin position="83"/>
        <end position="239"/>
    </location>
</feature>
<evidence type="ECO:0000256" key="4">
    <source>
        <dbReference type="ARBA" id="ARBA00022833"/>
    </source>
</evidence>
<dbReference type="EMBL" id="FOCM01000006">
    <property type="protein sequence ID" value="SEN80404.1"/>
    <property type="molecule type" value="Genomic_DNA"/>
</dbReference>
<keyword evidence="4 6" id="KW-0862">Zinc</keyword>
<dbReference type="InterPro" id="IPR051156">
    <property type="entry name" value="Mito/Outer_Membr_Metalloprot"/>
</dbReference>
<sequence length="245" mass="25586">MPIVRHARQVLVAALLALAGCGELVIMQPGPEPGGPVQAPAPQAPPSGVDASRARTFQAVVNRVMPIAQQECRTRTRGVRCDYAVVVDDRPGLPPNAFQTLGPGGQPVVGFTLPLIQTAANADEMAFVLGHEAAHHIEGHIARGQASAATGAVLAGALATLGGGDAVTIQRAQNLGAFYGSRRFSKDFELEADALGTIITQRAGYDPVRGVAYFNRVPDPGNRFLGTHPPNADRIALVRRVAAGQ</sequence>
<dbReference type="CDD" id="cd07324">
    <property type="entry name" value="M48C_Oma1-like"/>
    <property type="match status" value="1"/>
</dbReference>
<keyword evidence="5 6" id="KW-0482">Metalloprotease</keyword>
<gene>
    <name evidence="8" type="ORF">SAMN04488011_106226</name>
</gene>
<evidence type="ECO:0000313" key="9">
    <source>
        <dbReference type="Proteomes" id="UP000199372"/>
    </source>
</evidence>
<keyword evidence="9" id="KW-1185">Reference proteome</keyword>
<evidence type="ECO:0000256" key="3">
    <source>
        <dbReference type="ARBA" id="ARBA00022801"/>
    </source>
</evidence>
<keyword evidence="2" id="KW-0479">Metal-binding</keyword>
<dbReference type="GO" id="GO:0004222">
    <property type="term" value="F:metalloendopeptidase activity"/>
    <property type="evidence" value="ECO:0007669"/>
    <property type="project" value="InterPro"/>
</dbReference>